<evidence type="ECO:0000313" key="5">
    <source>
        <dbReference type="Proteomes" id="UP000186406"/>
    </source>
</evidence>
<name>A0A1M7ZII8_9HYPH</name>
<proteinExistence type="predicted"/>
<organism evidence="4 5">
    <name type="scientific">Pseudoxanthobacter soli DSM 19599</name>
    <dbReference type="NCBI Taxonomy" id="1123029"/>
    <lineage>
        <taxon>Bacteria</taxon>
        <taxon>Pseudomonadati</taxon>
        <taxon>Pseudomonadota</taxon>
        <taxon>Alphaproteobacteria</taxon>
        <taxon>Hyphomicrobiales</taxon>
        <taxon>Segnochrobactraceae</taxon>
        <taxon>Pseudoxanthobacter</taxon>
    </lineage>
</organism>
<evidence type="ECO:0000313" key="4">
    <source>
        <dbReference type="EMBL" id="SHO64642.1"/>
    </source>
</evidence>
<protein>
    <submittedName>
        <fullName evidence="4">Glycine/D-amino acid oxidase</fullName>
    </submittedName>
</protein>
<keyword evidence="5" id="KW-1185">Reference proteome</keyword>
<dbReference type="InterPro" id="IPR006076">
    <property type="entry name" value="FAD-dep_OxRdtase"/>
</dbReference>
<dbReference type="GO" id="GO:0016491">
    <property type="term" value="F:oxidoreductase activity"/>
    <property type="evidence" value="ECO:0007669"/>
    <property type="project" value="UniProtKB-KW"/>
</dbReference>
<evidence type="ECO:0000259" key="3">
    <source>
        <dbReference type="Pfam" id="PF01266"/>
    </source>
</evidence>
<dbReference type="SUPFAM" id="SSF51905">
    <property type="entry name" value="FAD/NAD(P)-binding domain"/>
    <property type="match status" value="1"/>
</dbReference>
<dbReference type="Gene3D" id="3.30.9.10">
    <property type="entry name" value="D-Amino Acid Oxidase, subunit A, domain 2"/>
    <property type="match status" value="1"/>
</dbReference>
<dbReference type="InterPro" id="IPR036188">
    <property type="entry name" value="FAD/NAD-bd_sf"/>
</dbReference>
<dbReference type="PANTHER" id="PTHR13847">
    <property type="entry name" value="SARCOSINE DEHYDROGENASE-RELATED"/>
    <property type="match status" value="1"/>
</dbReference>
<dbReference type="Gene3D" id="3.50.50.60">
    <property type="entry name" value="FAD/NAD(P)-binding domain"/>
    <property type="match status" value="1"/>
</dbReference>
<dbReference type="Pfam" id="PF01266">
    <property type="entry name" value="DAO"/>
    <property type="match status" value="1"/>
</dbReference>
<dbReference type="PANTHER" id="PTHR13847:SF281">
    <property type="entry name" value="FAD DEPENDENT OXIDOREDUCTASE DOMAIN-CONTAINING PROTEIN"/>
    <property type="match status" value="1"/>
</dbReference>
<dbReference type="Proteomes" id="UP000186406">
    <property type="component" value="Unassembled WGS sequence"/>
</dbReference>
<feature type="region of interest" description="Disordered" evidence="2">
    <location>
        <begin position="1"/>
        <end position="35"/>
    </location>
</feature>
<reference evidence="4 5" key="1">
    <citation type="submission" date="2016-12" db="EMBL/GenBank/DDBJ databases">
        <authorList>
            <person name="Song W.-J."/>
            <person name="Kurnit D.M."/>
        </authorList>
    </citation>
    <scope>NUCLEOTIDE SEQUENCE [LARGE SCALE GENOMIC DNA]</scope>
    <source>
        <strain evidence="4 5">DSM 19599</strain>
    </source>
</reference>
<keyword evidence="1" id="KW-0560">Oxidoreductase</keyword>
<dbReference type="AlphaFoldDB" id="A0A1M7ZII8"/>
<accession>A0A1M7ZII8</accession>
<sequence length="439" mass="46811">MTVSRPDSRFGMQTRPLPPSLYAETAAPAPDMPPLDGSRRASVAIVGGGFTGLSAALHLAEAGVEAVVLEASTAGWGASGRNGGQVNPGLIHDPDTVERDFGPDLGGRMIARSYGAPDVVFALIERHGIACEARRGGTHRVAFDRRSAAGIAALVSQYRRRAMPVEHLGPEALAARTGTDRYRAGLVDPRGGTVNPLGYARGLARAAQKAGAAVHGGTPVTAARRDGGLWRVETERGTVTAERLVLATNAYSDGLWPKLRRTVVPVYSAVAASEPLPADLVARILPTGGGLYEMGHDTVYYRVDSAGRLLMGGRGPQRDTSDPADYRHLVAYAERLWPALSGVRWTHFWNGQLAITPDHYPHFHEPAEGVFAALGYNGRGIAMATVAGYLLARRVLGDPAEAIDLPVTRALKPIPFHGLWRPAVEARMLYGRLRDVLGL</sequence>
<evidence type="ECO:0000256" key="1">
    <source>
        <dbReference type="ARBA" id="ARBA00023002"/>
    </source>
</evidence>
<dbReference type="STRING" id="1123029.SAMN02745172_01806"/>
<dbReference type="GO" id="GO:0005737">
    <property type="term" value="C:cytoplasm"/>
    <property type="evidence" value="ECO:0007669"/>
    <property type="project" value="TreeGrafter"/>
</dbReference>
<dbReference type="EMBL" id="FRXO01000003">
    <property type="protein sequence ID" value="SHO64642.1"/>
    <property type="molecule type" value="Genomic_DNA"/>
</dbReference>
<gene>
    <name evidence="4" type="ORF">SAMN02745172_01806</name>
</gene>
<evidence type="ECO:0000256" key="2">
    <source>
        <dbReference type="SAM" id="MobiDB-lite"/>
    </source>
</evidence>
<feature type="domain" description="FAD dependent oxidoreductase" evidence="3">
    <location>
        <begin position="43"/>
        <end position="394"/>
    </location>
</feature>